<keyword evidence="2" id="KW-1185">Reference proteome</keyword>
<organism evidence="1 2">
    <name type="scientific">Clunio marinus</name>
    <dbReference type="NCBI Taxonomy" id="568069"/>
    <lineage>
        <taxon>Eukaryota</taxon>
        <taxon>Metazoa</taxon>
        <taxon>Ecdysozoa</taxon>
        <taxon>Arthropoda</taxon>
        <taxon>Hexapoda</taxon>
        <taxon>Insecta</taxon>
        <taxon>Pterygota</taxon>
        <taxon>Neoptera</taxon>
        <taxon>Endopterygota</taxon>
        <taxon>Diptera</taxon>
        <taxon>Nematocera</taxon>
        <taxon>Chironomoidea</taxon>
        <taxon>Chironomidae</taxon>
        <taxon>Clunio</taxon>
    </lineage>
</organism>
<proteinExistence type="predicted"/>
<dbReference type="Proteomes" id="UP000183832">
    <property type="component" value="Unassembled WGS sequence"/>
</dbReference>
<evidence type="ECO:0000313" key="1">
    <source>
        <dbReference type="EMBL" id="CRL03844.1"/>
    </source>
</evidence>
<dbReference type="EMBL" id="CVRI01000059">
    <property type="protein sequence ID" value="CRL03844.1"/>
    <property type="molecule type" value="Genomic_DNA"/>
</dbReference>
<reference evidence="1 2" key="1">
    <citation type="submission" date="2015-04" db="EMBL/GenBank/DDBJ databases">
        <authorList>
            <person name="Syromyatnikov M.Y."/>
            <person name="Popov V.N."/>
        </authorList>
    </citation>
    <scope>NUCLEOTIDE SEQUENCE [LARGE SCALE GENOMIC DNA]</scope>
</reference>
<sequence length="301" mass="35474">MKATKNDGFENAKNKCLRVILDSAKKRLNGLINDWITLYGFDRMWVLERQLEATHEHFFNEVITENSQIMDKMKNMNKELLEKKQDGERKLNEGIKNLPNENLSLYDFHKKLKIIVDENEMKIKVRQEEFERILKEESLVCDELDISTTLKQFAEELPSESQLKGHKEYITTLEDMKYNHLELVCEYQQNIDDLILKLGLDAEAYLKFLKNDIKPSEKNINSLKSINFGLEQKYSTMTSKCKTLKKKLREIWRYLEISDSPHEKLFHIPPEVCFQFSSLVITSRFVDSAMKSFTMSLLNNV</sequence>
<dbReference type="Pfam" id="PF03999">
    <property type="entry name" value="MAP65_ASE1"/>
    <property type="match status" value="1"/>
</dbReference>
<gene>
    <name evidence="1" type="ORF">CLUMA_CG016262</name>
</gene>
<accession>A0A1J1IW89</accession>
<dbReference type="AlphaFoldDB" id="A0A1J1IW89"/>
<name>A0A1J1IW89_9DIPT</name>
<evidence type="ECO:0000313" key="2">
    <source>
        <dbReference type="Proteomes" id="UP000183832"/>
    </source>
</evidence>
<protein>
    <submittedName>
        <fullName evidence="1">CLUMA_CG016262, isoform A</fullName>
    </submittedName>
</protein>